<dbReference type="PANTHER" id="PTHR24373">
    <property type="entry name" value="SLIT RELATED LEUCINE-RICH REPEAT NEURONAL PROTEIN"/>
    <property type="match status" value="1"/>
</dbReference>
<dbReference type="RefSeq" id="XP_025074929.1">
    <property type="nucleotide sequence ID" value="XM_025219144.1"/>
</dbReference>
<evidence type="ECO:0000313" key="5">
    <source>
        <dbReference type="RefSeq" id="XP_025074929.1"/>
    </source>
</evidence>
<dbReference type="Gene3D" id="3.80.10.10">
    <property type="entry name" value="Ribonuclease Inhibitor"/>
    <property type="match status" value="1"/>
</dbReference>
<dbReference type="RefSeq" id="XP_025074930.1">
    <property type="nucleotide sequence ID" value="XM_025219145.1"/>
</dbReference>
<dbReference type="GO" id="GO:0031012">
    <property type="term" value="C:extracellular matrix"/>
    <property type="evidence" value="ECO:0007669"/>
    <property type="project" value="TreeGrafter"/>
</dbReference>
<accession>A0A8N1S7Y3</accession>
<evidence type="ECO:0000313" key="6">
    <source>
        <dbReference type="RefSeq" id="XP_025074930.1"/>
    </source>
</evidence>
<protein>
    <submittedName>
        <fullName evidence="5 6">Leucine-rich repeat-containing protein 15-like</fullName>
    </submittedName>
</protein>
<dbReference type="Proteomes" id="UP000504615">
    <property type="component" value="Unplaced"/>
</dbReference>
<gene>
    <name evidence="5 6" type="primary">LOC112552865</name>
</gene>
<organism evidence="4 6">
    <name type="scientific">Pogonomyrmex barbatus</name>
    <name type="common">red harvester ant</name>
    <dbReference type="NCBI Taxonomy" id="144034"/>
    <lineage>
        <taxon>Eukaryota</taxon>
        <taxon>Metazoa</taxon>
        <taxon>Ecdysozoa</taxon>
        <taxon>Arthropoda</taxon>
        <taxon>Hexapoda</taxon>
        <taxon>Insecta</taxon>
        <taxon>Pterygota</taxon>
        <taxon>Neoptera</taxon>
        <taxon>Endopterygota</taxon>
        <taxon>Hymenoptera</taxon>
        <taxon>Apocrita</taxon>
        <taxon>Aculeata</taxon>
        <taxon>Formicoidea</taxon>
        <taxon>Formicidae</taxon>
        <taxon>Myrmicinae</taxon>
        <taxon>Pogonomyrmex</taxon>
    </lineage>
</organism>
<evidence type="ECO:0000313" key="4">
    <source>
        <dbReference type="Proteomes" id="UP000504615"/>
    </source>
</evidence>
<evidence type="ECO:0000256" key="3">
    <source>
        <dbReference type="ARBA" id="ARBA00022737"/>
    </source>
</evidence>
<sequence>MRSRLRGMYRLASVSRIRQSVFQGLNKLKQLKLNSNRITNVSRALLCDLVGLGRLFLMQNEISTLESGMFRDLVQLELLRLDENKLSHIVAGTFAGLSNLKEMSLSDNEIHTVDDDAFSDLVKLEYLYFFGNNSTEIDKEISDLPLNVTSYYRKSSYHRKYLSVYILV</sequence>
<dbReference type="InterPro" id="IPR050328">
    <property type="entry name" value="Dev_Immune_Receptor"/>
</dbReference>
<dbReference type="OrthoDB" id="676979at2759"/>
<dbReference type="SMART" id="SM00369">
    <property type="entry name" value="LRR_TYP"/>
    <property type="match status" value="5"/>
</dbReference>
<keyword evidence="2" id="KW-0732">Signal</keyword>
<dbReference type="SUPFAM" id="SSF52058">
    <property type="entry name" value="L domain-like"/>
    <property type="match status" value="1"/>
</dbReference>
<dbReference type="Pfam" id="PF13855">
    <property type="entry name" value="LRR_8"/>
    <property type="match status" value="2"/>
</dbReference>
<dbReference type="GO" id="GO:0005615">
    <property type="term" value="C:extracellular space"/>
    <property type="evidence" value="ECO:0007669"/>
    <property type="project" value="TreeGrafter"/>
</dbReference>
<dbReference type="GeneID" id="112552865"/>
<evidence type="ECO:0000256" key="2">
    <source>
        <dbReference type="ARBA" id="ARBA00022729"/>
    </source>
</evidence>
<keyword evidence="1" id="KW-0433">Leucine-rich repeat</keyword>
<dbReference type="InterPro" id="IPR032675">
    <property type="entry name" value="LRR_dom_sf"/>
</dbReference>
<name>A0A8N1S7Y3_9HYME</name>
<dbReference type="InterPro" id="IPR003591">
    <property type="entry name" value="Leu-rich_rpt_typical-subtyp"/>
</dbReference>
<evidence type="ECO:0000256" key="1">
    <source>
        <dbReference type="ARBA" id="ARBA00022614"/>
    </source>
</evidence>
<reference evidence="5 6" key="1">
    <citation type="submission" date="2025-04" db="UniProtKB">
        <authorList>
            <consortium name="RefSeq"/>
        </authorList>
    </citation>
    <scope>IDENTIFICATION</scope>
</reference>
<keyword evidence="3" id="KW-0677">Repeat</keyword>
<dbReference type="AlphaFoldDB" id="A0A8N1S7Y3"/>
<dbReference type="InterPro" id="IPR001611">
    <property type="entry name" value="Leu-rich_rpt"/>
</dbReference>
<keyword evidence="4" id="KW-1185">Reference proteome</keyword>
<dbReference type="PANTHER" id="PTHR24373:SF370">
    <property type="entry name" value="FISH-LIPS, ISOFORM E"/>
    <property type="match status" value="1"/>
</dbReference>
<proteinExistence type="predicted"/>